<keyword evidence="2" id="KW-1043">Host membrane</keyword>
<dbReference type="InterPro" id="IPR006972">
    <property type="entry name" value="BipB-like_C"/>
</dbReference>
<keyword evidence="3" id="KW-0843">Virulence</keyword>
<accession>A0AAN5MJH8</accession>
<keyword evidence="7" id="KW-0472">Membrane</keyword>
<feature type="domain" description="Translocator protein BipB-like C-terminal" evidence="8">
    <location>
        <begin position="282"/>
        <end position="473"/>
    </location>
</feature>
<dbReference type="EMBL" id="DACSWI010000011">
    <property type="protein sequence ID" value="HAT3810350.1"/>
    <property type="molecule type" value="Genomic_DNA"/>
</dbReference>
<feature type="region of interest" description="Disordered" evidence="6">
    <location>
        <begin position="48"/>
        <end position="77"/>
    </location>
</feature>
<dbReference type="Proteomes" id="UP000865968">
    <property type="component" value="Unassembled WGS sequence"/>
</dbReference>
<dbReference type="Pfam" id="PF04888">
    <property type="entry name" value="SseC"/>
    <property type="match status" value="1"/>
</dbReference>
<evidence type="ECO:0000256" key="5">
    <source>
        <dbReference type="SAM" id="Coils"/>
    </source>
</evidence>
<keyword evidence="5" id="KW-0175">Coiled coil</keyword>
<feature type="coiled-coil region" evidence="5">
    <location>
        <begin position="279"/>
        <end position="313"/>
    </location>
</feature>
<evidence type="ECO:0000256" key="4">
    <source>
        <dbReference type="ARBA" id="ARBA00035640"/>
    </source>
</evidence>
<comment type="subcellular location">
    <subcellularLocation>
        <location evidence="1">Host membrane</location>
        <topology evidence="1">Multi-pass membrane protein</topology>
    </subcellularLocation>
</comment>
<evidence type="ECO:0000256" key="2">
    <source>
        <dbReference type="ARBA" id="ARBA00022870"/>
    </source>
</evidence>
<gene>
    <name evidence="9" type="ORF">I8608_003243</name>
</gene>
<organism evidence="9 10">
    <name type="scientific">Morganella morganii</name>
    <name type="common">Proteus morganii</name>
    <dbReference type="NCBI Taxonomy" id="582"/>
    <lineage>
        <taxon>Bacteria</taxon>
        <taxon>Pseudomonadati</taxon>
        <taxon>Pseudomonadota</taxon>
        <taxon>Gammaproteobacteria</taxon>
        <taxon>Enterobacterales</taxon>
        <taxon>Morganellaceae</taxon>
        <taxon>Morganella</taxon>
    </lineage>
</organism>
<evidence type="ECO:0000256" key="3">
    <source>
        <dbReference type="ARBA" id="ARBA00023026"/>
    </source>
</evidence>
<protein>
    <submittedName>
        <fullName evidence="9">YopB/SseC family type III secretion system translocon subunit</fullName>
    </submittedName>
</protein>
<evidence type="ECO:0000256" key="7">
    <source>
        <dbReference type="SAM" id="Phobius"/>
    </source>
</evidence>
<comment type="similarity">
    <text evidence="4">Belongs to the SctE/SipB/YopB family.</text>
</comment>
<evidence type="ECO:0000313" key="9">
    <source>
        <dbReference type="EMBL" id="HAT3810350.1"/>
    </source>
</evidence>
<sequence length="572" mass="63524">MDVSGIKTAQLITPGALSGEINETEKSKVVNQSEDTSFSEKIVEELGERYSRENSKKAKPQLNGQYTGKQRDGKTSAKRMSINELFARLSDDLMDEQIKNSGINNRINNDILKNIWSPQKESVLDRDIIKYFDMLSVRVNKLSDYYFNIINDKNKDYNDIRLFFTGGENVNFSEKNEFLVYFKNKLGIDNILKVISGHTGDCKEKTSLIKTLLDDIISLPKVNNQQWIIDPGELILLKAELNTLHSMAETLASVKECLSAAQSLVNMNNKNTVEYNHSLTVLMGKLADLRDKMAQQKLENDRELARLQQLALQKKTDADAAEITEKVNKAKRLQALFKWLGPLLIAIMAVLTALTGGLLAKALAAVIVVMTIISEIVKATGGPDIMAKIMEPVMKLVEAIQKFIKDISMAIGKFMGKSPEELKKLEKIMDIAAMVLAIVAVALLFVALSSVIGSIAGKFVGHFASKATEAAINSFFAQIKTLLINVMLTSTIINSASSVTNAVLQAQVTRLRADIELDSELLSRITELMNLIMETYTESQKELMALNEKISKCGNESFQRMKSIIQQGQLAV</sequence>
<keyword evidence="7" id="KW-0812">Transmembrane</keyword>
<dbReference type="AlphaFoldDB" id="A0AAN5MJH8"/>
<evidence type="ECO:0000259" key="8">
    <source>
        <dbReference type="Pfam" id="PF04888"/>
    </source>
</evidence>
<proteinExistence type="inferred from homology"/>
<comment type="caution">
    <text evidence="9">The sequence shown here is derived from an EMBL/GenBank/DDBJ whole genome shotgun (WGS) entry which is preliminary data.</text>
</comment>
<dbReference type="GO" id="GO:0033644">
    <property type="term" value="C:host cell membrane"/>
    <property type="evidence" value="ECO:0007669"/>
    <property type="project" value="UniProtKB-SubCell"/>
</dbReference>
<reference evidence="9" key="1">
    <citation type="journal article" date="2018" name="Genome Biol.">
        <title>SKESA: strategic k-mer extension for scrupulous assemblies.</title>
        <authorList>
            <person name="Souvorov A."/>
            <person name="Agarwala R."/>
            <person name="Lipman D.J."/>
        </authorList>
    </citation>
    <scope>NUCLEOTIDE SEQUENCE</scope>
    <source>
        <strain evidence="9">Morganella morganii ARLG-3209</strain>
    </source>
</reference>
<evidence type="ECO:0000313" key="10">
    <source>
        <dbReference type="Proteomes" id="UP000865968"/>
    </source>
</evidence>
<evidence type="ECO:0000256" key="6">
    <source>
        <dbReference type="SAM" id="MobiDB-lite"/>
    </source>
</evidence>
<feature type="transmembrane region" description="Helical" evidence="7">
    <location>
        <begin position="431"/>
        <end position="456"/>
    </location>
</feature>
<name>A0AAN5MJH8_MORMO</name>
<evidence type="ECO:0000256" key="1">
    <source>
        <dbReference type="ARBA" id="ARBA00004301"/>
    </source>
</evidence>
<reference evidence="9" key="2">
    <citation type="submission" date="2020-10" db="EMBL/GenBank/DDBJ databases">
        <authorList>
            <consortium name="NCBI Pathogen Detection Project"/>
        </authorList>
    </citation>
    <scope>NUCLEOTIDE SEQUENCE</scope>
    <source>
        <strain evidence="9">Morganella morganii ARLG-3209</strain>
    </source>
</reference>
<keyword evidence="7" id="KW-1133">Transmembrane helix</keyword>